<protein>
    <submittedName>
        <fullName evidence="2">Uncharacterized protein</fullName>
    </submittedName>
</protein>
<feature type="region of interest" description="Disordered" evidence="1">
    <location>
        <begin position="1"/>
        <end position="40"/>
    </location>
</feature>
<accession>A0ABU6QZR9</accession>
<evidence type="ECO:0000313" key="3">
    <source>
        <dbReference type="Proteomes" id="UP001341840"/>
    </source>
</evidence>
<proteinExistence type="predicted"/>
<organism evidence="2 3">
    <name type="scientific">Stylosanthes scabra</name>
    <dbReference type="NCBI Taxonomy" id="79078"/>
    <lineage>
        <taxon>Eukaryota</taxon>
        <taxon>Viridiplantae</taxon>
        <taxon>Streptophyta</taxon>
        <taxon>Embryophyta</taxon>
        <taxon>Tracheophyta</taxon>
        <taxon>Spermatophyta</taxon>
        <taxon>Magnoliopsida</taxon>
        <taxon>eudicotyledons</taxon>
        <taxon>Gunneridae</taxon>
        <taxon>Pentapetalae</taxon>
        <taxon>rosids</taxon>
        <taxon>fabids</taxon>
        <taxon>Fabales</taxon>
        <taxon>Fabaceae</taxon>
        <taxon>Papilionoideae</taxon>
        <taxon>50 kb inversion clade</taxon>
        <taxon>dalbergioids sensu lato</taxon>
        <taxon>Dalbergieae</taxon>
        <taxon>Pterocarpus clade</taxon>
        <taxon>Stylosanthes</taxon>
    </lineage>
</organism>
<feature type="compositionally biased region" description="Polar residues" evidence="1">
    <location>
        <begin position="1"/>
        <end position="11"/>
    </location>
</feature>
<evidence type="ECO:0000256" key="1">
    <source>
        <dbReference type="SAM" id="MobiDB-lite"/>
    </source>
</evidence>
<keyword evidence="3" id="KW-1185">Reference proteome</keyword>
<feature type="non-terminal residue" evidence="2">
    <location>
        <position position="52"/>
    </location>
</feature>
<gene>
    <name evidence="2" type="ORF">PIB30_107560</name>
</gene>
<feature type="compositionally biased region" description="Low complexity" evidence="1">
    <location>
        <begin position="12"/>
        <end position="25"/>
    </location>
</feature>
<dbReference type="Proteomes" id="UP001341840">
    <property type="component" value="Unassembled WGS sequence"/>
</dbReference>
<comment type="caution">
    <text evidence="2">The sequence shown here is derived from an EMBL/GenBank/DDBJ whole genome shotgun (WGS) entry which is preliminary data.</text>
</comment>
<reference evidence="2 3" key="1">
    <citation type="journal article" date="2023" name="Plants (Basel)">
        <title>Bridging the Gap: Combining Genomics and Transcriptomics Approaches to Understand Stylosanthes scabra, an Orphan Legume from the Brazilian Caatinga.</title>
        <authorList>
            <person name="Ferreira-Neto J.R.C."/>
            <person name="da Silva M.D."/>
            <person name="Binneck E."/>
            <person name="de Melo N.F."/>
            <person name="da Silva R.H."/>
            <person name="de Melo A.L.T.M."/>
            <person name="Pandolfi V."/>
            <person name="Bustamante F.O."/>
            <person name="Brasileiro-Vidal A.C."/>
            <person name="Benko-Iseppon A.M."/>
        </authorList>
    </citation>
    <scope>NUCLEOTIDE SEQUENCE [LARGE SCALE GENOMIC DNA]</scope>
    <source>
        <tissue evidence="2">Leaves</tissue>
    </source>
</reference>
<sequence>MAEPSSNNSPARFSRNRNNSGNQRSYYGKRPQQVQGNPACPKCGKFHGNAPC</sequence>
<dbReference type="EMBL" id="JASCZI010004631">
    <property type="protein sequence ID" value="MED6117179.1"/>
    <property type="molecule type" value="Genomic_DNA"/>
</dbReference>
<evidence type="ECO:0000313" key="2">
    <source>
        <dbReference type="EMBL" id="MED6117179.1"/>
    </source>
</evidence>
<name>A0ABU6QZR9_9FABA</name>